<comment type="caution">
    <text evidence="3">The sequence shown here is derived from an EMBL/GenBank/DDBJ whole genome shotgun (WGS) entry which is preliminary data.</text>
</comment>
<reference evidence="3" key="1">
    <citation type="submission" date="2020-05" db="EMBL/GenBank/DDBJ databases">
        <title>Mycena genomes resolve the evolution of fungal bioluminescence.</title>
        <authorList>
            <person name="Tsai I.J."/>
        </authorList>
    </citation>
    <scope>NUCLEOTIDE SEQUENCE</scope>
    <source>
        <strain evidence="3">CCC161011</strain>
    </source>
</reference>
<evidence type="ECO:0000256" key="1">
    <source>
        <dbReference type="SAM" id="Coils"/>
    </source>
</evidence>
<feature type="compositionally biased region" description="Polar residues" evidence="2">
    <location>
        <begin position="30"/>
        <end position="62"/>
    </location>
</feature>
<keyword evidence="1" id="KW-0175">Coiled coil</keyword>
<feature type="compositionally biased region" description="Acidic residues" evidence="2">
    <location>
        <begin position="303"/>
        <end position="325"/>
    </location>
</feature>
<dbReference type="OrthoDB" id="3066369at2759"/>
<accession>A0A8H6YIW8</accession>
<feature type="region of interest" description="Disordered" evidence="2">
    <location>
        <begin position="293"/>
        <end position="459"/>
    </location>
</feature>
<dbReference type="EMBL" id="JACAZI010000005">
    <property type="protein sequence ID" value="KAF7359927.1"/>
    <property type="molecule type" value="Genomic_DNA"/>
</dbReference>
<feature type="compositionally biased region" description="Low complexity" evidence="2">
    <location>
        <begin position="439"/>
        <end position="450"/>
    </location>
</feature>
<keyword evidence="4" id="KW-1185">Reference proteome</keyword>
<evidence type="ECO:0000313" key="4">
    <source>
        <dbReference type="Proteomes" id="UP000620124"/>
    </source>
</evidence>
<dbReference type="Proteomes" id="UP000620124">
    <property type="component" value="Unassembled WGS sequence"/>
</dbReference>
<proteinExistence type="predicted"/>
<organism evidence="3 4">
    <name type="scientific">Mycena venus</name>
    <dbReference type="NCBI Taxonomy" id="2733690"/>
    <lineage>
        <taxon>Eukaryota</taxon>
        <taxon>Fungi</taxon>
        <taxon>Dikarya</taxon>
        <taxon>Basidiomycota</taxon>
        <taxon>Agaricomycotina</taxon>
        <taxon>Agaricomycetes</taxon>
        <taxon>Agaricomycetidae</taxon>
        <taxon>Agaricales</taxon>
        <taxon>Marasmiineae</taxon>
        <taxon>Mycenaceae</taxon>
        <taxon>Mycena</taxon>
    </lineage>
</organism>
<feature type="compositionally biased region" description="Pro residues" evidence="2">
    <location>
        <begin position="422"/>
        <end position="438"/>
    </location>
</feature>
<name>A0A8H6YIW8_9AGAR</name>
<protein>
    <submittedName>
        <fullName evidence="3">Uncharacterized protein</fullName>
    </submittedName>
</protein>
<feature type="coiled-coil region" evidence="1">
    <location>
        <begin position="90"/>
        <end position="117"/>
    </location>
</feature>
<feature type="compositionally biased region" description="Pro residues" evidence="2">
    <location>
        <begin position="367"/>
        <end position="399"/>
    </location>
</feature>
<evidence type="ECO:0000256" key="2">
    <source>
        <dbReference type="SAM" id="MobiDB-lite"/>
    </source>
</evidence>
<sequence>MFGAAYGGGSLLQASFHGAGGPLHPGHTHGWSSLSLTTPARSQTTTPSLDTGSLTGVDNMSSMSSPIGGPFSDFSGSGLSNRAFGSPATSDEALHRVDSLSQQVVALENTVQKLVSAVSTLTNAVRNPANPNEAFWMREGYTGYFRQPRIAAKSADLARLKTAHPGIKLWLRSDYKKPTSAQRQRLKKAAGATNRVNDVNTTGRYIEDWDGEVIGGKELGYIREEARNLFEDVLAAGKATRRYKSIGHQIHCAMVYVLELKFPYLTLCADHWKAALAISDIYRHWAKHIKSGLVGEDGRPDTGEVDDDEDDDEDEEDDGEEEQDGDGATAGTKRKSAPAKSSGSGNKRLRIDNPVDDPALLSMSSKSPPPPPPPPVDNLPPPLVLPPPAPPVDNSPPLEPETQEDSTPPDLFASVVVVPLPRTLPPPRAPLPPPPPATTSPSTKSKTAGPKKAEPHATYTTPRNLYLVVYAIDVGGSTAEFSERWRALEQEKPPSALFQAYDKYSKELKKASASRPSVEDIRKRINAIMGPSAAV</sequence>
<feature type="region of interest" description="Disordered" evidence="2">
    <location>
        <begin position="27"/>
        <end position="62"/>
    </location>
</feature>
<gene>
    <name evidence="3" type="ORF">MVEN_00718900</name>
</gene>
<evidence type="ECO:0000313" key="3">
    <source>
        <dbReference type="EMBL" id="KAF7359927.1"/>
    </source>
</evidence>
<dbReference type="AlphaFoldDB" id="A0A8H6YIW8"/>